<name>A0AA48H7N2_9BACT</name>
<dbReference type="EMBL" id="AP027080">
    <property type="protein sequence ID" value="BDU73278.1"/>
    <property type="molecule type" value="Genomic_DNA"/>
</dbReference>
<dbReference type="SUPFAM" id="SSF54637">
    <property type="entry name" value="Thioesterase/thiol ester dehydrase-isomerase"/>
    <property type="match status" value="1"/>
</dbReference>
<protein>
    <submittedName>
        <fullName evidence="2">Enoyl-CoA hydratase</fullName>
    </submittedName>
</protein>
<organism evidence="2 3">
    <name type="scientific">Mesoterricola silvestris</name>
    <dbReference type="NCBI Taxonomy" id="2927979"/>
    <lineage>
        <taxon>Bacteria</taxon>
        <taxon>Pseudomonadati</taxon>
        <taxon>Acidobacteriota</taxon>
        <taxon>Holophagae</taxon>
        <taxon>Holophagales</taxon>
        <taxon>Holophagaceae</taxon>
        <taxon>Mesoterricola</taxon>
    </lineage>
</organism>
<dbReference type="RefSeq" id="WP_316411930.1">
    <property type="nucleotide sequence ID" value="NZ_AP027080.1"/>
</dbReference>
<evidence type="ECO:0000259" key="1">
    <source>
        <dbReference type="Pfam" id="PF01575"/>
    </source>
</evidence>
<keyword evidence="3" id="KW-1185">Reference proteome</keyword>
<sequence length="145" mass="15585">METTATPTFEVGQTCTYSQVIDDQLVRAFAELSGDRNAIHLDDAIAATSRFGQRIAHGAILFGIVSKVLGMDMPGVGTVYLNQTCNFKLPVFIGDTVTLTASIIELLPKSIARISTVITRQTGEVVMDGVAEVKLPGWLFKAPRG</sequence>
<gene>
    <name evidence="2" type="ORF">METEAL_24520</name>
</gene>
<dbReference type="InterPro" id="IPR050965">
    <property type="entry name" value="UPF0336/Enoyl-CoA_hydratase"/>
</dbReference>
<dbReference type="Gene3D" id="3.10.129.10">
    <property type="entry name" value="Hotdog Thioesterase"/>
    <property type="match status" value="1"/>
</dbReference>
<dbReference type="AlphaFoldDB" id="A0AA48H7N2"/>
<feature type="domain" description="MaoC-like" evidence="1">
    <location>
        <begin position="16"/>
        <end position="105"/>
    </location>
</feature>
<dbReference type="InterPro" id="IPR029069">
    <property type="entry name" value="HotDog_dom_sf"/>
</dbReference>
<dbReference type="Pfam" id="PF01575">
    <property type="entry name" value="MaoC_dehydratas"/>
    <property type="match status" value="1"/>
</dbReference>
<dbReference type="PANTHER" id="PTHR43437">
    <property type="entry name" value="HYDROXYACYL-THIOESTER DEHYDRATASE TYPE 2, MITOCHONDRIAL-RELATED"/>
    <property type="match status" value="1"/>
</dbReference>
<dbReference type="GO" id="GO:0006633">
    <property type="term" value="P:fatty acid biosynthetic process"/>
    <property type="evidence" value="ECO:0007669"/>
    <property type="project" value="TreeGrafter"/>
</dbReference>
<accession>A0AA48H7N2</accession>
<dbReference type="PANTHER" id="PTHR43437:SF3">
    <property type="entry name" value="HYDROXYACYL-THIOESTER DEHYDRATASE TYPE 2, MITOCHONDRIAL"/>
    <property type="match status" value="1"/>
</dbReference>
<dbReference type="Proteomes" id="UP001238179">
    <property type="component" value="Chromosome"/>
</dbReference>
<dbReference type="CDD" id="cd03449">
    <property type="entry name" value="R_hydratase"/>
    <property type="match status" value="1"/>
</dbReference>
<evidence type="ECO:0000313" key="3">
    <source>
        <dbReference type="Proteomes" id="UP001238179"/>
    </source>
</evidence>
<proteinExistence type="predicted"/>
<dbReference type="GO" id="GO:0019171">
    <property type="term" value="F:(3R)-hydroxyacyl-[acyl-carrier-protein] dehydratase activity"/>
    <property type="evidence" value="ECO:0007669"/>
    <property type="project" value="TreeGrafter"/>
</dbReference>
<evidence type="ECO:0000313" key="2">
    <source>
        <dbReference type="EMBL" id="BDU73278.1"/>
    </source>
</evidence>
<dbReference type="InterPro" id="IPR002539">
    <property type="entry name" value="MaoC-like_dom"/>
</dbReference>
<reference evidence="3" key="1">
    <citation type="journal article" date="2023" name="Int. J. Syst. Evol. Microbiol.">
        <title>Mesoterricola silvestris gen. nov., sp. nov., Mesoterricola sediminis sp. nov., Geothrix oryzae sp. nov., Geothrix edaphica sp. nov., Geothrix rubra sp. nov., and Geothrix limicola sp. nov., six novel members of Acidobacteriota isolated from soils.</title>
        <authorList>
            <person name="Itoh H."/>
            <person name="Sugisawa Y."/>
            <person name="Mise K."/>
            <person name="Xu Z."/>
            <person name="Kuniyasu M."/>
            <person name="Ushijima N."/>
            <person name="Kawano K."/>
            <person name="Kobayashi E."/>
            <person name="Shiratori Y."/>
            <person name="Masuda Y."/>
            <person name="Senoo K."/>
        </authorList>
    </citation>
    <scope>NUCLEOTIDE SEQUENCE [LARGE SCALE GENOMIC DNA]</scope>
    <source>
        <strain evidence="3">W79</strain>
    </source>
</reference>
<dbReference type="KEGG" id="msil:METEAL_24520"/>